<dbReference type="GO" id="GO:0047596">
    <property type="term" value="F:6-methylsalicylate decarboxylase activity"/>
    <property type="evidence" value="ECO:0007669"/>
    <property type="project" value="UniProtKB-EC"/>
</dbReference>
<comment type="caution">
    <text evidence="9">The sequence shown here is derived from an EMBL/GenBank/DDBJ whole genome shotgun (WGS) entry which is preliminary data.</text>
</comment>
<evidence type="ECO:0000256" key="4">
    <source>
        <dbReference type="ARBA" id="ARBA00023239"/>
    </source>
</evidence>
<reference evidence="9" key="1">
    <citation type="submission" date="2016-10" db="EMBL/GenBank/DDBJ databases">
        <authorList>
            <person name="Benchimol M."/>
            <person name="Almeida L.G."/>
            <person name="Vasconcelos A.T."/>
            <person name="Perreira-Neves A."/>
            <person name="Rosa I.A."/>
            <person name="Tasca T."/>
            <person name="Bogo M.R."/>
            <person name="de Souza W."/>
        </authorList>
    </citation>
    <scope>NUCLEOTIDE SEQUENCE [LARGE SCALE GENOMIC DNA]</scope>
    <source>
        <strain evidence="9">K</strain>
    </source>
</reference>
<dbReference type="GO" id="GO:0016787">
    <property type="term" value="F:hydrolase activity"/>
    <property type="evidence" value="ECO:0007669"/>
    <property type="project" value="UniProtKB-KW"/>
</dbReference>
<sequence length="318" mass="36134">MKIDFHAHCLPPSYYEFLKIQGMERPDGFPTPEWSVDFQLQAMKELDISFAFLSISSPPVSCDDRDLTAKYVRKINEEMAKIVQQYPNKLGFFAILPLPYIDETLAEIEYCIDTLKCDGFGLATNYNGDHLGSPKFVSVYESFQKHKSLLCIHPTAPLEVSADINSDVFPIPAMEFFFETTRTVAYLIIQDTIRKYSDIKWIIPHAGACVSTFSDRWAVFNGMIRAKGNPNCDFLRDIRNLYYDVAGMSAPKLLHDLLLDVPASHLLYGSDGPYTSLDLMKKLANDLDNASALSADVREKVYHENAFEIVPRLKEIFK</sequence>
<name>A0A1J4JIJ4_9EUKA</name>
<keyword evidence="10" id="KW-1185">Reference proteome</keyword>
<evidence type="ECO:0000313" key="10">
    <source>
        <dbReference type="Proteomes" id="UP000179807"/>
    </source>
</evidence>
<feature type="domain" description="Amidohydrolase-related" evidence="8">
    <location>
        <begin position="3"/>
        <end position="309"/>
    </location>
</feature>
<evidence type="ECO:0000256" key="1">
    <source>
        <dbReference type="ARBA" id="ARBA00005871"/>
    </source>
</evidence>
<gene>
    <name evidence="9" type="ORF">TRFO_09006</name>
</gene>
<dbReference type="InterPro" id="IPR006680">
    <property type="entry name" value="Amidohydro-rel"/>
</dbReference>
<dbReference type="EMBL" id="MLAK01001071">
    <property type="protein sequence ID" value="OHS98159.1"/>
    <property type="molecule type" value="Genomic_DNA"/>
</dbReference>
<dbReference type="GO" id="GO:0046872">
    <property type="term" value="F:metal ion binding"/>
    <property type="evidence" value="ECO:0007669"/>
    <property type="project" value="UniProtKB-KW"/>
</dbReference>
<dbReference type="PANTHER" id="PTHR21240">
    <property type="entry name" value="2-AMINO-3-CARBOXYLMUCONATE-6-SEMIALDEHYDE DECARBOXYLASE"/>
    <property type="match status" value="1"/>
</dbReference>
<dbReference type="InterPro" id="IPR032466">
    <property type="entry name" value="Metal_Hydrolase"/>
</dbReference>
<comment type="similarity">
    <text evidence="1">Belongs to the metallo-dependent hydrolases superfamily. ACMSD family.</text>
</comment>
<keyword evidence="7" id="KW-0210">Decarboxylase</keyword>
<keyword evidence="3" id="KW-0862">Zinc</keyword>
<evidence type="ECO:0000259" key="8">
    <source>
        <dbReference type="Pfam" id="PF04909"/>
    </source>
</evidence>
<dbReference type="OrthoDB" id="2832284at2759"/>
<evidence type="ECO:0000256" key="3">
    <source>
        <dbReference type="ARBA" id="ARBA00022833"/>
    </source>
</evidence>
<evidence type="ECO:0000256" key="7">
    <source>
        <dbReference type="RuleBase" id="RU366045"/>
    </source>
</evidence>
<keyword evidence="2" id="KW-0479">Metal-binding</keyword>
<dbReference type="SUPFAM" id="SSF51556">
    <property type="entry name" value="Metallo-dependent hydrolases"/>
    <property type="match status" value="1"/>
</dbReference>
<keyword evidence="4 7" id="KW-0456">Lyase</keyword>
<dbReference type="GO" id="GO:0019748">
    <property type="term" value="P:secondary metabolic process"/>
    <property type="evidence" value="ECO:0007669"/>
    <property type="project" value="TreeGrafter"/>
</dbReference>
<keyword evidence="9" id="KW-0378">Hydrolase</keyword>
<accession>A0A1J4JIJ4</accession>
<dbReference type="Gene3D" id="3.20.20.140">
    <property type="entry name" value="Metal-dependent hydrolases"/>
    <property type="match status" value="1"/>
</dbReference>
<dbReference type="VEuPathDB" id="TrichDB:TRFO_09006"/>
<proteinExistence type="inferred from homology"/>
<organism evidence="9 10">
    <name type="scientific">Tritrichomonas foetus</name>
    <dbReference type="NCBI Taxonomy" id="1144522"/>
    <lineage>
        <taxon>Eukaryota</taxon>
        <taxon>Metamonada</taxon>
        <taxon>Parabasalia</taxon>
        <taxon>Tritrichomonadida</taxon>
        <taxon>Tritrichomonadidae</taxon>
        <taxon>Tritrichomonas</taxon>
    </lineage>
</organism>
<dbReference type="Proteomes" id="UP000179807">
    <property type="component" value="Unassembled WGS sequence"/>
</dbReference>
<dbReference type="AlphaFoldDB" id="A0A1J4JIJ4"/>
<dbReference type="RefSeq" id="XP_068351296.1">
    <property type="nucleotide sequence ID" value="XM_068494629.1"/>
</dbReference>
<evidence type="ECO:0000313" key="9">
    <source>
        <dbReference type="EMBL" id="OHS98159.1"/>
    </source>
</evidence>
<dbReference type="PANTHER" id="PTHR21240:SF29">
    <property type="entry name" value="AMIDOHYDROLASE-RELATED DOMAIN-CONTAINING PROTEIN"/>
    <property type="match status" value="1"/>
</dbReference>
<dbReference type="GO" id="GO:0005829">
    <property type="term" value="C:cytosol"/>
    <property type="evidence" value="ECO:0007669"/>
    <property type="project" value="TreeGrafter"/>
</dbReference>
<dbReference type="EC" id="4.1.1.52" evidence="6"/>
<dbReference type="Pfam" id="PF04909">
    <property type="entry name" value="Amidohydro_2"/>
    <property type="match status" value="1"/>
</dbReference>
<evidence type="ECO:0000256" key="2">
    <source>
        <dbReference type="ARBA" id="ARBA00022723"/>
    </source>
</evidence>
<evidence type="ECO:0000256" key="6">
    <source>
        <dbReference type="ARBA" id="ARBA00038889"/>
    </source>
</evidence>
<protein>
    <recommendedName>
        <fullName evidence="6">6-methylsalicylate decarboxylase</fullName>
        <ecNumber evidence="6">4.1.1.52</ecNumber>
    </recommendedName>
</protein>
<evidence type="ECO:0000256" key="5">
    <source>
        <dbReference type="ARBA" id="ARBA00036832"/>
    </source>
</evidence>
<dbReference type="GeneID" id="94829333"/>
<comment type="catalytic activity">
    <reaction evidence="5">
        <text>6-methylsalicylate + H(+) = 3-methylphenol + CO2</text>
        <dbReference type="Rhea" id="RHEA:23112"/>
        <dbReference type="ChEBI" id="CHEBI:15378"/>
        <dbReference type="ChEBI" id="CHEBI:16526"/>
        <dbReference type="ChEBI" id="CHEBI:17231"/>
        <dbReference type="ChEBI" id="CHEBI:36658"/>
        <dbReference type="EC" id="4.1.1.52"/>
    </reaction>
    <physiologicalReaction direction="left-to-right" evidence="5">
        <dbReference type="Rhea" id="RHEA:23113"/>
    </physiologicalReaction>
</comment>
<dbReference type="InterPro" id="IPR032465">
    <property type="entry name" value="ACMSD"/>
</dbReference>